<feature type="signal peptide" evidence="1">
    <location>
        <begin position="1"/>
        <end position="18"/>
    </location>
</feature>
<proteinExistence type="predicted"/>
<comment type="caution">
    <text evidence="2">The sequence shown here is derived from an EMBL/GenBank/DDBJ whole genome shotgun (WGS) entry which is preliminary data.</text>
</comment>
<dbReference type="Proteomes" id="UP000676776">
    <property type="component" value="Unassembled WGS sequence"/>
</dbReference>
<evidence type="ECO:0000313" key="2">
    <source>
        <dbReference type="EMBL" id="MBO3117075.1"/>
    </source>
</evidence>
<dbReference type="InterPro" id="IPR008969">
    <property type="entry name" value="CarboxyPept-like_regulatory"/>
</dbReference>
<protein>
    <submittedName>
        <fullName evidence="2">TonB-dependent receptor</fullName>
    </submittedName>
</protein>
<accession>A0ABS3T2V1</accession>
<evidence type="ECO:0000256" key="1">
    <source>
        <dbReference type="SAM" id="SignalP"/>
    </source>
</evidence>
<dbReference type="EMBL" id="JAGEVF010000007">
    <property type="protein sequence ID" value="MBO3117075.1"/>
    <property type="molecule type" value="Genomic_DNA"/>
</dbReference>
<keyword evidence="3" id="KW-1185">Reference proteome</keyword>
<dbReference type="SUPFAM" id="SSF49464">
    <property type="entry name" value="Carboxypeptidase regulatory domain-like"/>
    <property type="match status" value="1"/>
</dbReference>
<feature type="chain" id="PRO_5045088511" evidence="1">
    <location>
        <begin position="19"/>
        <end position="899"/>
    </location>
</feature>
<name>A0ABS3T2V1_9FLAO</name>
<keyword evidence="1" id="KW-0732">Signal</keyword>
<organism evidence="2 3">
    <name type="scientific">Winogradskyella pelagia</name>
    <dbReference type="NCBI Taxonomy" id="2819984"/>
    <lineage>
        <taxon>Bacteria</taxon>
        <taxon>Pseudomonadati</taxon>
        <taxon>Bacteroidota</taxon>
        <taxon>Flavobacteriia</taxon>
        <taxon>Flavobacteriales</taxon>
        <taxon>Flavobacteriaceae</taxon>
        <taxon>Winogradskyella</taxon>
    </lineage>
</organism>
<keyword evidence="2" id="KW-0675">Receptor</keyword>
<dbReference type="RefSeq" id="WP_208154436.1">
    <property type="nucleotide sequence ID" value="NZ_JAGEVF010000007.1"/>
</dbReference>
<evidence type="ECO:0000313" key="3">
    <source>
        <dbReference type="Proteomes" id="UP000676776"/>
    </source>
</evidence>
<gene>
    <name evidence="2" type="ORF">J4050_09965</name>
</gene>
<dbReference type="SUPFAM" id="SSF56935">
    <property type="entry name" value="Porins"/>
    <property type="match status" value="1"/>
</dbReference>
<sequence length="899" mass="102064">MKHFLFVALLCVTSLSFAQVTMSGIIKDSIGTPLELTNVIAIDPESGGLESYSITDTKGYYKLSLAKNSKFKLQITAIGFKSIQEEIITKEADIKKDFTMKIDDALDAVELTYEMPVQIKGDTLIYNADSFKNGTERKLEDVLEKLPGVEITEDGGIEVEGQRVQKVMVDGKDFFDGDTQIATKNIPSNVVDKIQVLKNYSENRQLSGVRNNQDNVAINIKLKEGKTNFWFGDVRVGAGASTDEALYVAQPKLFYYNPKYSVNIIGDVNNIGEPTLNGRDLRNFGGGFRAASSGSGTNLNLGTSTANFLNTNRNQVERIESKLLAGNFSYSPKDELDFSGFAIYNRANVDTRQRNDITYTDPELGIPNETTSQDADQVTDSGLLKLSTRYIPNVNNQLDYDILGSYTKEEQSQRFLSSVLGANTQLDENDPFSINQNINYYLTLNEKNILAFEAQHLFQDEDPFYNAVIEDKDTYENTADDIGLDLNQQNFDIVQDRRIKTNQFDGKLDYYNVLNTKSNLNLFLGTIFSRQDFDSRIFQFLDDRSEFDPTPIGSAGATNDVRYSFSDVYAGVRYTAKVGDFTFRPAVSFHAYGNNNFQNGQEFGEDFYRILPDVDIRWDIKNSESLTFRYNMQNQFTDVTNLAQGLVLNNFNSLFVGNPDIENGLSQNVSLFYRNFNLFNFTNIIANISYSKREDQIRNIVDFESVIRSSTVFNSPFADETLTAFGRYQRTFGKVRAEFQANFNYSKFNQIIGGNQSTNESYTQTYRPGIRTNFREAPNINVRYSYSVQDVDQGTNSNKIITNAPNVVFDAYIWNKVTFRTDYSYNSVDDGTNVNTFDIWNATLSYRKERQAKWEYEIRATNLLNTQSRINTNAGNISLSLRETFIQPRFITLRVVYTL</sequence>
<reference evidence="2 3" key="1">
    <citation type="submission" date="2021-03" db="EMBL/GenBank/DDBJ databases">
        <title>Winogradskyella sp. nov., isolated from costal sediment.</title>
        <authorList>
            <person name="Gao C."/>
        </authorList>
    </citation>
    <scope>NUCLEOTIDE SEQUENCE [LARGE SCALE GENOMIC DNA]</scope>
    <source>
        <strain evidence="2 3">DF17</strain>
    </source>
</reference>